<sequence length="56" mass="5372">MKSAAVTASPSMPQMVKSPSSKDLAPGVGVAAGEVRGAAKGSPAVETASAMESAVL</sequence>
<name>A0A6N8JQE8_9ACTN</name>
<evidence type="ECO:0000313" key="3">
    <source>
        <dbReference type="Proteomes" id="UP000463388"/>
    </source>
</evidence>
<keyword evidence="3" id="KW-1185">Reference proteome</keyword>
<reference evidence="2 3" key="1">
    <citation type="submission" date="2019-12" db="EMBL/GenBank/DDBJ databases">
        <title>Microbes associate with the intestines of laboratory mice.</title>
        <authorList>
            <person name="Navarre W."/>
            <person name="Wong E."/>
        </authorList>
    </citation>
    <scope>NUCLEOTIDE SEQUENCE [LARGE SCALE GENOMIC DNA]</scope>
    <source>
        <strain evidence="2 3">NM66_B29</strain>
    </source>
</reference>
<dbReference type="RefSeq" id="WP_160347506.1">
    <property type="nucleotide sequence ID" value="NZ_WSRR01000051.1"/>
</dbReference>
<organism evidence="2 3">
    <name type="scientific">Adlercreutzia mucosicola</name>
    <dbReference type="NCBI Taxonomy" id="580026"/>
    <lineage>
        <taxon>Bacteria</taxon>
        <taxon>Bacillati</taxon>
        <taxon>Actinomycetota</taxon>
        <taxon>Coriobacteriia</taxon>
        <taxon>Eggerthellales</taxon>
        <taxon>Eggerthellaceae</taxon>
        <taxon>Adlercreutzia</taxon>
    </lineage>
</organism>
<feature type="region of interest" description="Disordered" evidence="1">
    <location>
        <begin position="1"/>
        <end position="56"/>
    </location>
</feature>
<dbReference type="EMBL" id="WSRR01000051">
    <property type="protein sequence ID" value="MVX62048.1"/>
    <property type="molecule type" value="Genomic_DNA"/>
</dbReference>
<evidence type="ECO:0000313" key="2">
    <source>
        <dbReference type="EMBL" id="MVX62048.1"/>
    </source>
</evidence>
<feature type="compositionally biased region" description="Low complexity" evidence="1">
    <location>
        <begin position="25"/>
        <end position="41"/>
    </location>
</feature>
<proteinExistence type="predicted"/>
<gene>
    <name evidence="2" type="ORF">GKZ27_11405</name>
</gene>
<dbReference type="AlphaFoldDB" id="A0A6N8JQE8"/>
<comment type="caution">
    <text evidence="2">The sequence shown here is derived from an EMBL/GenBank/DDBJ whole genome shotgun (WGS) entry which is preliminary data.</text>
</comment>
<dbReference type="Proteomes" id="UP000463388">
    <property type="component" value="Unassembled WGS sequence"/>
</dbReference>
<protein>
    <submittedName>
        <fullName evidence="2">Uncharacterized protein</fullName>
    </submittedName>
</protein>
<feature type="compositionally biased region" description="Polar residues" evidence="1">
    <location>
        <begin position="1"/>
        <end position="21"/>
    </location>
</feature>
<accession>A0A6N8JQE8</accession>
<evidence type="ECO:0000256" key="1">
    <source>
        <dbReference type="SAM" id="MobiDB-lite"/>
    </source>
</evidence>